<keyword evidence="2" id="KW-1003">Cell membrane</keyword>
<dbReference type="Proteomes" id="UP000196594">
    <property type="component" value="Unassembled WGS sequence"/>
</dbReference>
<proteinExistence type="predicted"/>
<evidence type="ECO:0000256" key="5">
    <source>
        <dbReference type="ARBA" id="ARBA00023136"/>
    </source>
</evidence>
<comment type="subcellular location">
    <subcellularLocation>
        <location evidence="1">Cell membrane</location>
        <topology evidence="1">Multi-pass membrane protein</topology>
    </subcellularLocation>
</comment>
<dbReference type="PANTHER" id="PTHR30213">
    <property type="entry name" value="INNER MEMBRANE PROTEIN YHJD"/>
    <property type="match status" value="1"/>
</dbReference>
<evidence type="ECO:0000313" key="8">
    <source>
        <dbReference type="Proteomes" id="UP000196594"/>
    </source>
</evidence>
<name>A0ABX3ZH87_9BACL</name>
<feature type="transmembrane region" description="Helical" evidence="6">
    <location>
        <begin position="231"/>
        <end position="253"/>
    </location>
</feature>
<feature type="transmembrane region" description="Helical" evidence="6">
    <location>
        <begin position="112"/>
        <end position="132"/>
    </location>
</feature>
<organism evidence="7 8">
    <name type="scientific">Solibacillus kalamii</name>
    <dbReference type="NCBI Taxonomy" id="1748298"/>
    <lineage>
        <taxon>Bacteria</taxon>
        <taxon>Bacillati</taxon>
        <taxon>Bacillota</taxon>
        <taxon>Bacilli</taxon>
        <taxon>Bacillales</taxon>
        <taxon>Caryophanaceae</taxon>
        <taxon>Solibacillus</taxon>
    </lineage>
</organism>
<sequence>MEEKGELKEKISLVKSYVSPERSQINILTTKGFIQDLIYRTKNVDMSGMGAQLAYFFLLSFFPMLIFMVTLLPYLNLEQGQIFDFLSDVMPEEVYGLIETTLTDVLNNQNGGLLSIGIIGTLWSASRGVDALMKSLNRAYDVEGRAGFLNRLWSLVFTIALVAVILIALVFPVFGQQIGNIVFGYLGVEESFASVWTFVRWITPPTLIFIVISVMYWIVPNTDPRLTMFSVIPGAVFATLGWLVLTYGFSFYINNFGNYSSTYGSIGGVIILMLWLYFTGMIIILGGLLNASFQKRQLAKESKKQAKSPVF</sequence>
<gene>
    <name evidence="7" type="ORF">CBM15_10215</name>
</gene>
<dbReference type="PIRSF" id="PIRSF035875">
    <property type="entry name" value="RNase_BN"/>
    <property type="match status" value="1"/>
</dbReference>
<evidence type="ECO:0000256" key="4">
    <source>
        <dbReference type="ARBA" id="ARBA00022989"/>
    </source>
</evidence>
<dbReference type="EMBL" id="NHNT01000006">
    <property type="protein sequence ID" value="OUZ38851.1"/>
    <property type="molecule type" value="Genomic_DNA"/>
</dbReference>
<evidence type="ECO:0000313" key="7">
    <source>
        <dbReference type="EMBL" id="OUZ38851.1"/>
    </source>
</evidence>
<feature type="transmembrane region" description="Helical" evidence="6">
    <location>
        <begin position="152"/>
        <end position="175"/>
    </location>
</feature>
<keyword evidence="3 6" id="KW-0812">Transmembrane</keyword>
<dbReference type="NCBIfam" id="TIGR00765">
    <property type="entry name" value="yihY_not_rbn"/>
    <property type="match status" value="1"/>
</dbReference>
<evidence type="ECO:0000256" key="1">
    <source>
        <dbReference type="ARBA" id="ARBA00004651"/>
    </source>
</evidence>
<evidence type="ECO:0000256" key="6">
    <source>
        <dbReference type="SAM" id="Phobius"/>
    </source>
</evidence>
<accession>A0ABX3ZH87</accession>
<evidence type="ECO:0000256" key="2">
    <source>
        <dbReference type="ARBA" id="ARBA00022475"/>
    </source>
</evidence>
<protein>
    <submittedName>
        <fullName evidence="7">Ribonuclease</fullName>
    </submittedName>
</protein>
<dbReference type="Pfam" id="PF03631">
    <property type="entry name" value="Virul_fac_BrkB"/>
    <property type="match status" value="1"/>
</dbReference>
<keyword evidence="8" id="KW-1185">Reference proteome</keyword>
<dbReference type="InterPro" id="IPR017039">
    <property type="entry name" value="Virul_fac_BrkB"/>
</dbReference>
<dbReference type="PANTHER" id="PTHR30213:SF0">
    <property type="entry name" value="UPF0761 MEMBRANE PROTEIN YIHY"/>
    <property type="match status" value="1"/>
</dbReference>
<reference evidence="7 8" key="1">
    <citation type="journal article" date="2017" name="Int. J. Syst. Evol. Microbiol.">
        <title>Solibacillus kalamii sp. nov., isolated from a high-efficiency particulate arrestance filter system used in the International Space Station.</title>
        <authorList>
            <person name="Checinska Sielaff A."/>
            <person name="Kumar R.M."/>
            <person name="Pal D."/>
            <person name="Mayilraj S."/>
            <person name="Venkateswaran K."/>
        </authorList>
    </citation>
    <scope>NUCLEOTIDE SEQUENCE [LARGE SCALE GENOMIC DNA]</scope>
    <source>
        <strain evidence="7 8">ISSFR-015</strain>
    </source>
</reference>
<keyword evidence="4 6" id="KW-1133">Transmembrane helix</keyword>
<comment type="caution">
    <text evidence="7">The sequence shown here is derived from an EMBL/GenBank/DDBJ whole genome shotgun (WGS) entry which is preliminary data.</text>
</comment>
<keyword evidence="5 6" id="KW-0472">Membrane</keyword>
<feature type="transmembrane region" description="Helical" evidence="6">
    <location>
        <begin position="265"/>
        <end position="293"/>
    </location>
</feature>
<dbReference type="RefSeq" id="WP_087617418.1">
    <property type="nucleotide sequence ID" value="NZ_JAFBEY010000004.1"/>
</dbReference>
<feature type="transmembrane region" description="Helical" evidence="6">
    <location>
        <begin position="53"/>
        <end position="75"/>
    </location>
</feature>
<feature type="transmembrane region" description="Helical" evidence="6">
    <location>
        <begin position="195"/>
        <end position="219"/>
    </location>
</feature>
<evidence type="ECO:0000256" key="3">
    <source>
        <dbReference type="ARBA" id="ARBA00022692"/>
    </source>
</evidence>